<dbReference type="InterPro" id="IPR013078">
    <property type="entry name" value="His_Pase_superF_clade-1"/>
</dbReference>
<reference evidence="2" key="1">
    <citation type="submission" date="2017-09" db="EMBL/GenBank/DDBJ databases">
        <title>Depth-based differentiation of microbial function through sediment-hosted aquifers and enrichment of novel symbionts in the deep terrestrial subsurface.</title>
        <authorList>
            <person name="Probst A.J."/>
            <person name="Ladd B."/>
            <person name="Jarett J.K."/>
            <person name="Geller-Mcgrath D.E."/>
            <person name="Sieber C.M.K."/>
            <person name="Emerson J.B."/>
            <person name="Anantharaman K."/>
            <person name="Thomas B.C."/>
            <person name="Malmstrom R."/>
            <person name="Stieglmeier M."/>
            <person name="Klingl A."/>
            <person name="Woyke T."/>
            <person name="Ryan C.M."/>
            <person name="Banfield J.F."/>
        </authorList>
    </citation>
    <scope>NUCLEOTIDE SEQUENCE [LARGE SCALE GENOMIC DNA]</scope>
</reference>
<dbReference type="InterPro" id="IPR050275">
    <property type="entry name" value="PGM_Phosphatase"/>
</dbReference>
<evidence type="ECO:0000313" key="1">
    <source>
        <dbReference type="EMBL" id="PIR99072.1"/>
    </source>
</evidence>
<accession>A0A2H0VIZ9</accession>
<dbReference type="Proteomes" id="UP000230796">
    <property type="component" value="Unassembled WGS sequence"/>
</dbReference>
<proteinExistence type="predicted"/>
<dbReference type="GO" id="GO:0016791">
    <property type="term" value="F:phosphatase activity"/>
    <property type="evidence" value="ECO:0007669"/>
    <property type="project" value="TreeGrafter"/>
</dbReference>
<evidence type="ECO:0000313" key="2">
    <source>
        <dbReference type="Proteomes" id="UP000230796"/>
    </source>
</evidence>
<dbReference type="GO" id="GO:0005737">
    <property type="term" value="C:cytoplasm"/>
    <property type="evidence" value="ECO:0007669"/>
    <property type="project" value="TreeGrafter"/>
</dbReference>
<dbReference type="InterPro" id="IPR029033">
    <property type="entry name" value="His_PPase_superfam"/>
</dbReference>
<protein>
    <recommendedName>
        <fullName evidence="3">Histidine phosphatase family protein</fullName>
    </recommendedName>
</protein>
<dbReference type="PANTHER" id="PTHR48100:SF1">
    <property type="entry name" value="HISTIDINE PHOSPHATASE FAMILY PROTEIN-RELATED"/>
    <property type="match status" value="1"/>
</dbReference>
<dbReference type="SMART" id="SM00855">
    <property type="entry name" value="PGAM"/>
    <property type="match status" value="1"/>
</dbReference>
<comment type="caution">
    <text evidence="1">The sequence shown here is derived from an EMBL/GenBank/DDBJ whole genome shotgun (WGS) entry which is preliminary data.</text>
</comment>
<organism evidence="1 2">
    <name type="scientific">Candidatus Collierbacteria bacterium CG10_big_fil_rev_8_21_14_0_10_44_9</name>
    <dbReference type="NCBI Taxonomy" id="1974535"/>
    <lineage>
        <taxon>Bacteria</taxon>
        <taxon>Candidatus Collieribacteriota</taxon>
    </lineage>
</organism>
<name>A0A2H0VIZ9_9BACT</name>
<gene>
    <name evidence="1" type="ORF">COT87_01370</name>
</gene>
<sequence length="181" mass="20980">MKVYFARHGQYVNPNSIEPCRLPGFPLSENGIQQVELQVEKLADQKIRAIYTSPIERCLQTATIIGKNLQLFPNQKQELIELETPFQGYKYDDMPDDLYIDPIHVNGGGETRKEIFTRMNKFIDTLKLTSKNSNYLIISHGDPMMIFLRKILHNEIRYIPMGGLVMLDYSQKGIPKYQEII</sequence>
<dbReference type="CDD" id="cd07067">
    <property type="entry name" value="HP_PGM_like"/>
    <property type="match status" value="1"/>
</dbReference>
<dbReference type="Gene3D" id="3.40.50.1240">
    <property type="entry name" value="Phosphoglycerate mutase-like"/>
    <property type="match status" value="1"/>
</dbReference>
<evidence type="ECO:0008006" key="3">
    <source>
        <dbReference type="Google" id="ProtNLM"/>
    </source>
</evidence>
<dbReference type="AlphaFoldDB" id="A0A2H0VIZ9"/>
<dbReference type="Pfam" id="PF00300">
    <property type="entry name" value="His_Phos_1"/>
    <property type="match status" value="1"/>
</dbReference>
<dbReference type="SUPFAM" id="SSF53254">
    <property type="entry name" value="Phosphoglycerate mutase-like"/>
    <property type="match status" value="1"/>
</dbReference>
<dbReference type="EMBL" id="PFAF01000027">
    <property type="protein sequence ID" value="PIR99072.1"/>
    <property type="molecule type" value="Genomic_DNA"/>
</dbReference>
<dbReference type="PANTHER" id="PTHR48100">
    <property type="entry name" value="BROAD-SPECIFICITY PHOSPHATASE YOR283W-RELATED"/>
    <property type="match status" value="1"/>
</dbReference>